<comment type="caution">
    <text evidence="1">The sequence shown here is derived from an EMBL/GenBank/DDBJ whole genome shotgun (WGS) entry which is preliminary data.</text>
</comment>
<dbReference type="Pfam" id="PF19673">
    <property type="entry name" value="DUF6176"/>
    <property type="match status" value="1"/>
</dbReference>
<sequence length="122" mass="14350">MMTKVELTRFRIKKGKEAKAQEWMDLLNEHHVDTVATMAGEKMYVESVFKEKNPDGYTYFYWYSVQGEGGNAVEESESYIDKKHIEYWDECIDPECKPVDMELEENLIAPSVEKVIEENKKE</sequence>
<protein>
    <submittedName>
        <fullName evidence="1">Uncharacterized protein</fullName>
    </submittedName>
</protein>
<reference evidence="2" key="1">
    <citation type="submission" date="2019-09" db="EMBL/GenBank/DDBJ databases">
        <title>Comparative genomic analysis of Lactobacillus helveticus.</title>
        <authorList>
            <person name="Zhang H."/>
            <person name="Chen Y."/>
            <person name="Zhong Z."/>
        </authorList>
    </citation>
    <scope>NUCLEOTIDE SEQUENCE</scope>
    <source>
        <strain evidence="2">IMAU50013</strain>
    </source>
</reference>
<dbReference type="InterPro" id="IPR046174">
    <property type="entry name" value="DUF6176"/>
</dbReference>
<dbReference type="EMBL" id="BLYO01000234">
    <property type="protein sequence ID" value="GFO99365.1"/>
    <property type="molecule type" value="Genomic_DNA"/>
</dbReference>
<dbReference type="Proteomes" id="UP000618094">
    <property type="component" value="Unassembled WGS sequence"/>
</dbReference>
<dbReference type="Proteomes" id="UP000601587">
    <property type="component" value="Unassembled WGS sequence"/>
</dbReference>
<organism evidence="1 3">
    <name type="scientific">Lactobacillus helveticus</name>
    <name type="common">Lactobacillus suntoryeus</name>
    <dbReference type="NCBI Taxonomy" id="1587"/>
    <lineage>
        <taxon>Bacteria</taxon>
        <taxon>Bacillati</taxon>
        <taxon>Bacillota</taxon>
        <taxon>Bacilli</taxon>
        <taxon>Lactobacillales</taxon>
        <taxon>Lactobacillaceae</taxon>
        <taxon>Lactobacillus</taxon>
    </lineage>
</organism>
<proteinExistence type="predicted"/>
<evidence type="ECO:0000313" key="2">
    <source>
        <dbReference type="EMBL" id="NRN92048.1"/>
    </source>
</evidence>
<gene>
    <name evidence="2" type="ORF">IMAU50013_01595</name>
    <name evidence="1" type="ORF">LHEH8_11210</name>
</gene>
<dbReference type="EMBL" id="WCGB01000038">
    <property type="protein sequence ID" value="NRN92048.1"/>
    <property type="molecule type" value="Genomic_DNA"/>
</dbReference>
<reference evidence="1" key="2">
    <citation type="submission" date="2020-07" db="EMBL/GenBank/DDBJ databases">
        <title>Draft genome sequence of Lactobacillus helveticus strain H-8.</title>
        <authorList>
            <person name="Endo A."/>
            <person name="Maeno S."/>
            <person name="Kido Y."/>
        </authorList>
    </citation>
    <scope>NUCLEOTIDE SEQUENCE</scope>
    <source>
        <strain evidence="1">H-8</strain>
    </source>
</reference>
<dbReference type="AlphaFoldDB" id="A0A8H9KGM1"/>
<name>A0A8H9KGM1_LACHE</name>
<evidence type="ECO:0000313" key="1">
    <source>
        <dbReference type="EMBL" id="GFO99365.1"/>
    </source>
</evidence>
<evidence type="ECO:0000313" key="3">
    <source>
        <dbReference type="Proteomes" id="UP000618094"/>
    </source>
</evidence>
<accession>A0A8H9KGM1</accession>